<dbReference type="Proteomes" id="UP000070433">
    <property type="component" value="Chromosome"/>
</dbReference>
<dbReference type="PROSITE" id="PS00455">
    <property type="entry name" value="AMP_BINDING"/>
    <property type="match status" value="1"/>
</dbReference>
<dbReference type="OrthoDB" id="9766486at2"/>
<keyword evidence="2" id="KW-0067">ATP-binding</keyword>
<keyword evidence="5" id="KW-1185">Reference proteome</keyword>
<dbReference type="RefSeq" id="WP_061497632.1">
    <property type="nucleotide sequence ID" value="NZ_CP010951.1"/>
</dbReference>
<dbReference type="GO" id="GO:0005524">
    <property type="term" value="F:ATP binding"/>
    <property type="evidence" value="ECO:0007669"/>
    <property type="project" value="UniProtKB-KW"/>
</dbReference>
<organism evidence="4 5">
    <name type="scientific">Ramlibacter tataouinensis</name>
    <dbReference type="NCBI Taxonomy" id="94132"/>
    <lineage>
        <taxon>Bacteria</taxon>
        <taxon>Pseudomonadati</taxon>
        <taxon>Pseudomonadota</taxon>
        <taxon>Betaproteobacteria</taxon>
        <taxon>Burkholderiales</taxon>
        <taxon>Comamonadaceae</taxon>
        <taxon>Ramlibacter</taxon>
    </lineage>
</organism>
<evidence type="ECO:0000259" key="3">
    <source>
        <dbReference type="Pfam" id="PF00501"/>
    </source>
</evidence>
<dbReference type="GO" id="GO:0004467">
    <property type="term" value="F:long-chain fatty acid-CoA ligase activity"/>
    <property type="evidence" value="ECO:0007669"/>
    <property type="project" value="TreeGrafter"/>
</dbReference>
<protein>
    <submittedName>
        <fullName evidence="4">AMP-binding acetyl-CoA synthetase</fullName>
    </submittedName>
</protein>
<dbReference type="GO" id="GO:0016020">
    <property type="term" value="C:membrane"/>
    <property type="evidence" value="ECO:0007669"/>
    <property type="project" value="TreeGrafter"/>
</dbReference>
<accession>A0A127JS53</accession>
<dbReference type="PATRIC" id="fig|94132.3.peg.1506"/>
<dbReference type="InterPro" id="IPR000873">
    <property type="entry name" value="AMP-dep_synth/lig_dom"/>
</dbReference>
<dbReference type="InterPro" id="IPR042099">
    <property type="entry name" value="ANL_N_sf"/>
</dbReference>
<dbReference type="PANTHER" id="PTHR43272:SF33">
    <property type="entry name" value="AMP-BINDING DOMAIN-CONTAINING PROTEIN-RELATED"/>
    <property type="match status" value="1"/>
</dbReference>
<dbReference type="AlphaFoldDB" id="A0A127JS53"/>
<evidence type="ECO:0000313" key="5">
    <source>
        <dbReference type="Proteomes" id="UP000070433"/>
    </source>
</evidence>
<keyword evidence="1" id="KW-0547">Nucleotide-binding</keyword>
<gene>
    <name evidence="4" type="ORF">UC35_07375</name>
</gene>
<dbReference type="InterPro" id="IPR020845">
    <property type="entry name" value="AMP-binding_CS"/>
</dbReference>
<evidence type="ECO:0000256" key="1">
    <source>
        <dbReference type="ARBA" id="ARBA00022741"/>
    </source>
</evidence>
<reference evidence="4 5" key="1">
    <citation type="journal article" date="2014" name="Int. J. Syst. Evol. Microbiol.">
        <title>Ramlibacter solisilvae sp. nov., isolated from forest soil, and emended description of the genus Ramlibacter.</title>
        <authorList>
            <person name="Lee H.J."/>
            <person name="Lee S.H."/>
            <person name="Lee S.S."/>
            <person name="Lee J.S."/>
            <person name="Kim Y."/>
            <person name="Kim S.C."/>
            <person name="Jeon C.O."/>
        </authorList>
    </citation>
    <scope>NUCLEOTIDE SEQUENCE [LARGE SCALE GENOMIC DNA]</scope>
    <source>
        <strain evidence="4 5">5-10</strain>
    </source>
</reference>
<dbReference type="Pfam" id="PF00501">
    <property type="entry name" value="AMP-binding"/>
    <property type="match status" value="1"/>
</dbReference>
<sequence length="551" mass="61069">MNDNTLVDRFLRWERTQPDAVYFTQPYPDGSVVDYTWQEVGRQARSMAAYLQSLQLPPESNIAILGKNSAHWIMADLAIWMAGHVSVPLYPTLNAETAQYVFEHCNARVLFVGKLDGKTDGWNEIRHVIPSHMTMVALPMSPAMPESQHWDAIAAAHPPLQEVSLPAPTQLATIMYTSGSTGRPKGVMHSFGTMRVYASLAGEFAGFNTSDRLLSYLPLAHGAERSFVESNSLFHGLRVYFSDTLESFVADLMRARPTVFISVPRLWTKFYIGVCAKVPPNAPLSDQARKAILAQLGLAEVRLAFTGSASLPAHIIEWYRKLGLELLDAYAMTEDFAYSHYARPGQVRVGYVGTPLPGVERRIADNGEIQVKCPTQMMGYYKQPELTAESLTPDGFFKTGDRGETDELGRLKITGRVKELFKTSKGKYVAPVPIENKLTHPKIEAVCVTGPTQPQPFALAMLAADAVKEIENADAREALRAELQALLEEVNATLESHEKLASLVVVKEPWSIDNGFLTPTMKIRRNVIEERYLAKANGWGELGGKVVMEAD</sequence>
<dbReference type="EMBL" id="CP010951">
    <property type="protein sequence ID" value="AMO22735.1"/>
    <property type="molecule type" value="Genomic_DNA"/>
</dbReference>
<proteinExistence type="predicted"/>
<name>A0A127JS53_9BURK</name>
<dbReference type="Pfam" id="PF23562">
    <property type="entry name" value="AMP-binding_C_3"/>
    <property type="match status" value="1"/>
</dbReference>
<feature type="domain" description="AMP-dependent synthetase/ligase" evidence="3">
    <location>
        <begin position="12"/>
        <end position="381"/>
    </location>
</feature>
<dbReference type="Gene3D" id="3.40.50.12780">
    <property type="entry name" value="N-terminal domain of ligase-like"/>
    <property type="match status" value="1"/>
</dbReference>
<evidence type="ECO:0000256" key="2">
    <source>
        <dbReference type="ARBA" id="ARBA00022840"/>
    </source>
</evidence>
<dbReference type="PANTHER" id="PTHR43272">
    <property type="entry name" value="LONG-CHAIN-FATTY-ACID--COA LIGASE"/>
    <property type="match status" value="1"/>
</dbReference>
<dbReference type="SUPFAM" id="SSF56801">
    <property type="entry name" value="Acetyl-CoA synthetase-like"/>
    <property type="match status" value="1"/>
</dbReference>
<evidence type="ECO:0000313" key="4">
    <source>
        <dbReference type="EMBL" id="AMO22735.1"/>
    </source>
</evidence>